<proteinExistence type="predicted"/>
<evidence type="ECO:0000313" key="2">
    <source>
        <dbReference type="Proteomes" id="UP000079169"/>
    </source>
</evidence>
<protein>
    <submittedName>
        <fullName evidence="3">Protein pinocchio isoform X3</fullName>
    </submittedName>
</protein>
<dbReference type="Proteomes" id="UP000079169">
    <property type="component" value="Unplaced"/>
</dbReference>
<evidence type="ECO:0000313" key="3">
    <source>
        <dbReference type="RefSeq" id="XP_026676260.1"/>
    </source>
</evidence>
<sequence length="145" mass="15984">MRKVNTPNMSLTSLTTMHPGCGLSHRSQSYNSISSLEENNFYNTEPVLSIEELRIHLNSCFTCGVSWYEDHVSLDCGECGGYSLERPCPMCEGRCRSQWKRDLTMSHTTGKAKWAGQCGLRSNQSDNTSGTSLSSSSGVEKITSS</sequence>
<keyword evidence="2" id="KW-1185">Reference proteome</keyword>
<dbReference type="GeneID" id="103505056"/>
<feature type="region of interest" description="Disordered" evidence="1">
    <location>
        <begin position="121"/>
        <end position="145"/>
    </location>
</feature>
<accession>A0A3Q0IPL3</accession>
<organism evidence="2 3">
    <name type="scientific">Diaphorina citri</name>
    <name type="common">Asian citrus psyllid</name>
    <dbReference type="NCBI Taxonomy" id="121845"/>
    <lineage>
        <taxon>Eukaryota</taxon>
        <taxon>Metazoa</taxon>
        <taxon>Ecdysozoa</taxon>
        <taxon>Arthropoda</taxon>
        <taxon>Hexapoda</taxon>
        <taxon>Insecta</taxon>
        <taxon>Pterygota</taxon>
        <taxon>Neoptera</taxon>
        <taxon>Paraneoptera</taxon>
        <taxon>Hemiptera</taxon>
        <taxon>Sternorrhyncha</taxon>
        <taxon>Psylloidea</taxon>
        <taxon>Psyllidae</taxon>
        <taxon>Diaphorininae</taxon>
        <taxon>Diaphorina</taxon>
    </lineage>
</organism>
<feature type="compositionally biased region" description="Low complexity" evidence="1">
    <location>
        <begin position="128"/>
        <end position="138"/>
    </location>
</feature>
<reference evidence="3" key="1">
    <citation type="submission" date="2025-08" db="UniProtKB">
        <authorList>
            <consortium name="RefSeq"/>
        </authorList>
    </citation>
    <scope>IDENTIFICATION</scope>
</reference>
<gene>
    <name evidence="3" type="primary">LOC103505056</name>
</gene>
<name>A0A3Q0IPL3_DIACI</name>
<dbReference type="CTD" id="33288"/>
<dbReference type="AlphaFoldDB" id="A0A3Q0IPL3"/>
<evidence type="ECO:0000256" key="1">
    <source>
        <dbReference type="SAM" id="MobiDB-lite"/>
    </source>
</evidence>
<dbReference type="RefSeq" id="XP_026676260.1">
    <property type="nucleotide sequence ID" value="XM_026820459.1"/>
</dbReference>